<dbReference type="OrthoDB" id="4332682at2"/>
<dbReference type="GeneID" id="95787372"/>
<sequence>MAVSISVVLLLIVITLILLRAKSLKVSHAVLCVLLGFCLASSSLAPTIHSGLVATTDAVSDLRP</sequence>
<protein>
    <submittedName>
        <fullName evidence="1">Uncharacterized protein</fullName>
    </submittedName>
</protein>
<accession>A0A239MAW0</accession>
<gene>
    <name evidence="1" type="ORF">SAMN05216252_123110</name>
</gene>
<dbReference type="Proteomes" id="UP000198280">
    <property type="component" value="Unassembled WGS sequence"/>
</dbReference>
<proteinExistence type="predicted"/>
<name>A0A239MAW0_9ACTN</name>
<evidence type="ECO:0000313" key="2">
    <source>
        <dbReference type="Proteomes" id="UP000198280"/>
    </source>
</evidence>
<dbReference type="EMBL" id="FZOF01000023">
    <property type="protein sequence ID" value="SNT39885.1"/>
    <property type="molecule type" value="Genomic_DNA"/>
</dbReference>
<dbReference type="AlphaFoldDB" id="A0A239MAW0"/>
<reference evidence="1 2" key="1">
    <citation type="submission" date="2017-06" db="EMBL/GenBank/DDBJ databases">
        <authorList>
            <person name="Kim H.J."/>
            <person name="Triplett B.A."/>
        </authorList>
    </citation>
    <scope>NUCLEOTIDE SEQUENCE [LARGE SCALE GENOMIC DNA]</scope>
    <source>
        <strain evidence="1 2">CGMCC 4.1858</strain>
    </source>
</reference>
<organism evidence="1 2">
    <name type="scientific">Actinacidiphila glaucinigra</name>
    <dbReference type="NCBI Taxonomy" id="235986"/>
    <lineage>
        <taxon>Bacteria</taxon>
        <taxon>Bacillati</taxon>
        <taxon>Actinomycetota</taxon>
        <taxon>Actinomycetes</taxon>
        <taxon>Kitasatosporales</taxon>
        <taxon>Streptomycetaceae</taxon>
        <taxon>Actinacidiphila</taxon>
    </lineage>
</organism>
<dbReference type="RefSeq" id="WP_089227522.1">
    <property type="nucleotide sequence ID" value="NZ_CP108152.1"/>
</dbReference>
<evidence type="ECO:0000313" key="1">
    <source>
        <dbReference type="EMBL" id="SNT39885.1"/>
    </source>
</evidence>
<keyword evidence="2" id="KW-1185">Reference proteome</keyword>